<evidence type="ECO:0000259" key="2">
    <source>
        <dbReference type="Pfam" id="PF01156"/>
    </source>
</evidence>
<dbReference type="PANTHER" id="PTHR46190">
    <property type="entry name" value="SI:CH211-201H21.5-RELATED"/>
    <property type="match status" value="1"/>
</dbReference>
<reference evidence="3" key="1">
    <citation type="submission" date="2018-11" db="EMBL/GenBank/DDBJ databases">
        <title>Henneguya salminicola genome and transcriptome.</title>
        <authorList>
            <person name="Yahalomi D."/>
            <person name="Atkinson S.D."/>
            <person name="Neuhof M."/>
            <person name="Chang E.S."/>
            <person name="Philippe H."/>
            <person name="Cartwright P."/>
            <person name="Bartholomew J.L."/>
            <person name="Huchon D."/>
        </authorList>
    </citation>
    <scope>NUCLEOTIDE SEQUENCE</scope>
    <source>
        <strain evidence="3">Hz1</strain>
        <tissue evidence="3">Whole</tissue>
    </source>
</reference>
<dbReference type="AlphaFoldDB" id="A0A6G3MHU9"/>
<dbReference type="GO" id="GO:0016799">
    <property type="term" value="F:hydrolase activity, hydrolyzing N-glycosyl compounds"/>
    <property type="evidence" value="ECO:0007669"/>
    <property type="project" value="InterPro"/>
</dbReference>
<organism evidence="3">
    <name type="scientific">Henneguya salminicola</name>
    <name type="common">Myxosporean</name>
    <dbReference type="NCBI Taxonomy" id="69463"/>
    <lineage>
        <taxon>Eukaryota</taxon>
        <taxon>Metazoa</taxon>
        <taxon>Cnidaria</taxon>
        <taxon>Myxozoa</taxon>
        <taxon>Myxosporea</taxon>
        <taxon>Bivalvulida</taxon>
        <taxon>Platysporina</taxon>
        <taxon>Myxobolidae</taxon>
        <taxon>Henneguya</taxon>
    </lineage>
</organism>
<comment type="similarity">
    <text evidence="1">Belongs to the IUNH family.</text>
</comment>
<feature type="domain" description="Inosine/uridine-preferring nucleoside hydrolase" evidence="2">
    <location>
        <begin position="3"/>
        <end position="264"/>
    </location>
</feature>
<dbReference type="Pfam" id="PF01156">
    <property type="entry name" value="IU_nuc_hydro"/>
    <property type="match status" value="1"/>
</dbReference>
<evidence type="ECO:0000256" key="1">
    <source>
        <dbReference type="ARBA" id="ARBA00009176"/>
    </source>
</evidence>
<dbReference type="PANTHER" id="PTHR46190:SF1">
    <property type="entry name" value="SI:CH211-201H21.5"/>
    <property type="match status" value="1"/>
</dbReference>
<sequence>MITLNANKILSFLKNGHIPVYGMGSYNLGGKHIESDGYFGENAFANIELPATTKNSETDMFSPTAMIHYVRKYPKQVHFICIGPLTNIALAFLLDNEFPSLVGSISIMGSDSSSTTFMNVTPYAEFNAHVDPWAFKIVGEHFTTLQTPIILFDWYLCWNNLLPFEMINKVQEYGCLKQNTHLELMAIITDSRNEILRKNFWKTGFLTADLFAGVGFHTPSIITGRKRVSLENIEISGEKFGHTIYKDDTSGVFELITSVDVPKMAELVLKVLLDA</sequence>
<dbReference type="InterPro" id="IPR001910">
    <property type="entry name" value="Inosine/uridine_hydrolase_dom"/>
</dbReference>
<dbReference type="InterPro" id="IPR052775">
    <property type="entry name" value="IUN_hydrolase"/>
</dbReference>
<evidence type="ECO:0000313" key="3">
    <source>
        <dbReference type="EMBL" id="NDJ93506.1"/>
    </source>
</evidence>
<dbReference type="Gene3D" id="3.90.245.10">
    <property type="entry name" value="Ribonucleoside hydrolase-like"/>
    <property type="match status" value="1"/>
</dbReference>
<accession>A0A6G3MHU9</accession>
<dbReference type="EMBL" id="GHBP01003872">
    <property type="protein sequence ID" value="NDJ93506.1"/>
    <property type="molecule type" value="Transcribed_RNA"/>
</dbReference>
<protein>
    <submittedName>
        <fullName evidence="3">Pyrimidine-specific ribonucleoside hydrolase RihA (Trinotate prediction)</fullName>
    </submittedName>
</protein>
<dbReference type="SUPFAM" id="SSF53590">
    <property type="entry name" value="Nucleoside hydrolase"/>
    <property type="match status" value="1"/>
</dbReference>
<name>A0A6G3MHU9_HENSL</name>
<dbReference type="InterPro" id="IPR036452">
    <property type="entry name" value="Ribo_hydro-like"/>
</dbReference>
<keyword evidence="3" id="KW-0378">Hydrolase</keyword>
<proteinExistence type="inferred from homology"/>